<feature type="domain" description="B box-type" evidence="5">
    <location>
        <begin position="65"/>
        <end position="102"/>
    </location>
</feature>
<dbReference type="OrthoDB" id="27136at2759"/>
<dbReference type="SUPFAM" id="SSF57845">
    <property type="entry name" value="B-box zinc-binding domain"/>
    <property type="match status" value="1"/>
</dbReference>
<keyword evidence="2" id="KW-0479">Metal-binding</keyword>
<keyword evidence="2" id="KW-0863">Zinc-finger</keyword>
<feature type="coiled-coil region" evidence="4">
    <location>
        <begin position="132"/>
        <end position="159"/>
    </location>
</feature>
<dbReference type="Proteomes" id="UP000694844">
    <property type="component" value="Chromosome 8"/>
</dbReference>
<dbReference type="SUPFAM" id="SSF101898">
    <property type="entry name" value="NHL repeat"/>
    <property type="match status" value="1"/>
</dbReference>
<dbReference type="SMART" id="SM00336">
    <property type="entry name" value="BBOX"/>
    <property type="match status" value="2"/>
</dbReference>
<dbReference type="CDD" id="cd19756">
    <property type="entry name" value="Bbox2"/>
    <property type="match status" value="1"/>
</dbReference>
<keyword evidence="2" id="KW-0862">Zinc</keyword>
<dbReference type="GO" id="GO:0008270">
    <property type="term" value="F:zinc ion binding"/>
    <property type="evidence" value="ECO:0007669"/>
    <property type="project" value="UniProtKB-KW"/>
</dbReference>
<evidence type="ECO:0000256" key="2">
    <source>
        <dbReference type="PROSITE-ProRule" id="PRU00024"/>
    </source>
</evidence>
<keyword evidence="6" id="KW-1185">Reference proteome</keyword>
<dbReference type="InterPro" id="IPR001258">
    <property type="entry name" value="NHL_repeat"/>
</dbReference>
<evidence type="ECO:0000256" key="3">
    <source>
        <dbReference type="PROSITE-ProRule" id="PRU00504"/>
    </source>
</evidence>
<sequence>MDPDNSAQDVARCDLCKTAIAQNYCDFCHVNLCKPCIGEHISDEYDKHKIVPIDLRRSTLIYPKCEKHQNGVCKYQCNDCNVFVCFHCTASKQHKAHEFFNIEELFNSHKEHAQKDAYELESQILPKYEEIVMELKDQISNVDDKYEKLTKEVSKHKENLHRKLDIVFGLLEEELKEIKVKHLSILEKHLNEIKQDQSHIEQNLSALSELTESNNVYHTLQYSSKNIEFRKLPPKVNVIMPKLIKKEKYRDMLRSLVGEFSPLSTTEVERVFKARKPSVLLKDLLDGPEILNTIKTSTGPEYLRSVTCLNEEKIWTSGETCNIKCFNVQGVLQKTIKTISGKPPYDIALDRNGTMIYSEGTTRTVYKVKNDQTEEIIRLQGWNPTQLCVTSSGDIQITMHIDDQTQSKVVRYSGSTVKQIIQFDEEGQPLYSGNNRIKYISENRNLDICVADSGAGAIVVVDQVGKLRFRYTGPFSSTRKKLFSPRGITTDSQSRILTSDYQNHCIHILDQDGLFLRYFDISGLRDLFGLCVDNNDRLFVCENHSRTVKEIKYLK</sequence>
<dbReference type="PANTHER" id="PTHR25462:SF296">
    <property type="entry name" value="MEIOTIC P26, ISOFORM F"/>
    <property type="match status" value="1"/>
</dbReference>
<dbReference type="PROSITE" id="PS50119">
    <property type="entry name" value="ZF_BBOX"/>
    <property type="match status" value="2"/>
</dbReference>
<dbReference type="PANTHER" id="PTHR25462">
    <property type="entry name" value="BONUS, ISOFORM C-RELATED"/>
    <property type="match status" value="1"/>
</dbReference>
<protein>
    <submittedName>
        <fullName evidence="7">Uncharacterized protein LOC111107263</fullName>
    </submittedName>
</protein>
<dbReference type="RefSeq" id="XP_022298082.1">
    <property type="nucleotide sequence ID" value="XM_022442374.1"/>
</dbReference>
<dbReference type="PROSITE" id="PS51125">
    <property type="entry name" value="NHL"/>
    <property type="match status" value="1"/>
</dbReference>
<dbReference type="KEGG" id="cvn:111107263"/>
<proteinExistence type="predicted"/>
<gene>
    <name evidence="7" type="primary">LOC111107263</name>
</gene>
<dbReference type="InterPro" id="IPR000315">
    <property type="entry name" value="Znf_B-box"/>
</dbReference>
<feature type="domain" description="B box-type" evidence="5">
    <location>
        <begin position="8"/>
        <end position="53"/>
    </location>
</feature>
<evidence type="ECO:0000256" key="1">
    <source>
        <dbReference type="ARBA" id="ARBA00022737"/>
    </source>
</evidence>
<evidence type="ECO:0000259" key="5">
    <source>
        <dbReference type="PROSITE" id="PS50119"/>
    </source>
</evidence>
<dbReference type="GeneID" id="111107263"/>
<organism evidence="6 7">
    <name type="scientific">Crassostrea virginica</name>
    <name type="common">Eastern oyster</name>
    <dbReference type="NCBI Taxonomy" id="6565"/>
    <lineage>
        <taxon>Eukaryota</taxon>
        <taxon>Metazoa</taxon>
        <taxon>Spiralia</taxon>
        <taxon>Lophotrochozoa</taxon>
        <taxon>Mollusca</taxon>
        <taxon>Bivalvia</taxon>
        <taxon>Autobranchia</taxon>
        <taxon>Pteriomorphia</taxon>
        <taxon>Ostreida</taxon>
        <taxon>Ostreoidea</taxon>
        <taxon>Ostreidae</taxon>
        <taxon>Crassostrea</taxon>
    </lineage>
</organism>
<name>A0A8B8B3T8_CRAVI</name>
<accession>A0A8B8B3T8</accession>
<keyword evidence="4" id="KW-0175">Coiled coil</keyword>
<feature type="repeat" description="NHL" evidence="3">
    <location>
        <begin position="473"/>
        <end position="512"/>
    </location>
</feature>
<evidence type="ECO:0000313" key="7">
    <source>
        <dbReference type="RefSeq" id="XP_022298082.1"/>
    </source>
</evidence>
<dbReference type="AlphaFoldDB" id="A0A8B8B3T8"/>
<dbReference type="Gene3D" id="3.30.160.60">
    <property type="entry name" value="Classic Zinc Finger"/>
    <property type="match status" value="1"/>
</dbReference>
<keyword evidence="1" id="KW-0677">Repeat</keyword>
<evidence type="ECO:0000313" key="6">
    <source>
        <dbReference type="Proteomes" id="UP000694844"/>
    </source>
</evidence>
<reference evidence="7" key="1">
    <citation type="submission" date="2025-08" db="UniProtKB">
        <authorList>
            <consortium name="RefSeq"/>
        </authorList>
    </citation>
    <scope>IDENTIFICATION</scope>
    <source>
        <tissue evidence="7">Whole sample</tissue>
    </source>
</reference>
<dbReference type="InterPro" id="IPR011042">
    <property type="entry name" value="6-blade_b-propeller_TolB-like"/>
</dbReference>
<evidence type="ECO:0000256" key="4">
    <source>
        <dbReference type="SAM" id="Coils"/>
    </source>
</evidence>
<dbReference type="Gene3D" id="2.120.10.30">
    <property type="entry name" value="TolB, C-terminal domain"/>
    <property type="match status" value="1"/>
</dbReference>
<dbReference type="InterPro" id="IPR047153">
    <property type="entry name" value="TRIM45/56/19-like"/>
</dbReference>